<reference evidence="1" key="1">
    <citation type="submission" date="2020-03" db="EMBL/GenBank/DDBJ databases">
        <title>The deep terrestrial virosphere.</title>
        <authorList>
            <person name="Holmfeldt K."/>
            <person name="Nilsson E."/>
            <person name="Simone D."/>
            <person name="Lopez-Fernandez M."/>
            <person name="Wu X."/>
            <person name="de Brujin I."/>
            <person name="Lundin D."/>
            <person name="Andersson A."/>
            <person name="Bertilsson S."/>
            <person name="Dopson M."/>
        </authorList>
    </citation>
    <scope>NUCLEOTIDE SEQUENCE</scope>
    <source>
        <strain evidence="3">MM415A00210</strain>
        <strain evidence="2">MM415B00644</strain>
        <strain evidence="1">TM448A02292</strain>
        <strain evidence="4">TM448B05000</strain>
    </source>
</reference>
<organism evidence="1">
    <name type="scientific">viral metagenome</name>
    <dbReference type="NCBI Taxonomy" id="1070528"/>
    <lineage>
        <taxon>unclassified sequences</taxon>
        <taxon>metagenomes</taxon>
        <taxon>organismal metagenomes</taxon>
    </lineage>
</organism>
<dbReference type="EMBL" id="MT142527">
    <property type="protein sequence ID" value="QJA84284.1"/>
    <property type="molecule type" value="Genomic_DNA"/>
</dbReference>
<evidence type="ECO:0000313" key="2">
    <source>
        <dbReference type="EMBL" id="QJA63196.1"/>
    </source>
</evidence>
<dbReference type="AlphaFoldDB" id="A0A6H1ZX29"/>
<proteinExistence type="predicted"/>
<sequence length="61" mass="7042">MRTQSKEGSFATRIDIQQVEIFLSEEELHYLLSAQPLACLHEDKTSPAKFHILIKKEQKEG</sequence>
<evidence type="ECO:0000313" key="1">
    <source>
        <dbReference type="EMBL" id="QJA51760.1"/>
    </source>
</evidence>
<evidence type="ECO:0000313" key="3">
    <source>
        <dbReference type="EMBL" id="QJA84284.1"/>
    </source>
</evidence>
<accession>A0A6H1ZX29</accession>
<protein>
    <submittedName>
        <fullName evidence="1">Uncharacterized protein</fullName>
    </submittedName>
</protein>
<name>A0A6H1ZX29_9ZZZZ</name>
<dbReference type="EMBL" id="MT145120">
    <property type="protein sequence ID" value="QJI03803.1"/>
    <property type="molecule type" value="Genomic_DNA"/>
</dbReference>
<gene>
    <name evidence="3" type="ORF">MM415A00210_0009</name>
    <name evidence="2" type="ORF">MM415B00644_0021</name>
    <name evidence="1" type="ORF">TM448A02292_0004</name>
    <name evidence="4" type="ORF">TM448B05000_0012</name>
</gene>
<dbReference type="EMBL" id="MT141492">
    <property type="protein sequence ID" value="QJA63196.1"/>
    <property type="molecule type" value="Genomic_DNA"/>
</dbReference>
<evidence type="ECO:0000313" key="4">
    <source>
        <dbReference type="EMBL" id="QJI03803.1"/>
    </source>
</evidence>
<dbReference type="EMBL" id="MT144287">
    <property type="protein sequence ID" value="QJA51760.1"/>
    <property type="molecule type" value="Genomic_DNA"/>
</dbReference>